<dbReference type="GO" id="GO:0006281">
    <property type="term" value="P:DNA repair"/>
    <property type="evidence" value="ECO:0007669"/>
    <property type="project" value="TreeGrafter"/>
</dbReference>
<name>A0A2S9X242_9NEIS</name>
<dbReference type="GO" id="GO:0008967">
    <property type="term" value="F:phosphoglycolate phosphatase activity"/>
    <property type="evidence" value="ECO:0007669"/>
    <property type="project" value="TreeGrafter"/>
</dbReference>
<dbReference type="InterPro" id="IPR050155">
    <property type="entry name" value="HAD-like_hydrolase_sf"/>
</dbReference>
<dbReference type="SFLD" id="SFLDS00003">
    <property type="entry name" value="Haloacid_Dehalogenase"/>
    <property type="match status" value="1"/>
</dbReference>
<dbReference type="InterPro" id="IPR006439">
    <property type="entry name" value="HAD-SF_hydro_IA"/>
</dbReference>
<sequence length="219" mass="24063">MMREYDLVVFDWDGTLMDSTGHIVHAIQQACRDLALPVPAREAASHVIGLRLADAMRQFCPEQQADRLPDLIDAFRRHYQANLDQVTLFDAARKTLEAIRAQGIFVAIATGSSRAGLDRALAAAGIGELFDATRTVDECHSKPHPDMLLQLTDFFGVECRRALMVGDTSHDLLMANHAGCHGVGISHGAHASEHLQRCQPLAIVHSLPELASWLLPRLC</sequence>
<comment type="caution">
    <text evidence="1">The sequence shown here is derived from an EMBL/GenBank/DDBJ whole genome shotgun (WGS) entry which is preliminary data.</text>
</comment>
<dbReference type="InterPro" id="IPR023198">
    <property type="entry name" value="PGP-like_dom2"/>
</dbReference>
<evidence type="ECO:0000313" key="2">
    <source>
        <dbReference type="Proteomes" id="UP000239469"/>
    </source>
</evidence>
<dbReference type="InterPro" id="IPR041492">
    <property type="entry name" value="HAD_2"/>
</dbReference>
<evidence type="ECO:0000313" key="1">
    <source>
        <dbReference type="EMBL" id="PRP69788.1"/>
    </source>
</evidence>
<dbReference type="Proteomes" id="UP000239469">
    <property type="component" value="Unassembled WGS sequence"/>
</dbReference>
<accession>A0A2S9X242</accession>
<dbReference type="EMBL" id="MTBD01000028">
    <property type="protein sequence ID" value="PRP69788.1"/>
    <property type="molecule type" value="Genomic_DNA"/>
</dbReference>
<keyword evidence="1" id="KW-0378">Hydrolase</keyword>
<dbReference type="GO" id="GO:0005829">
    <property type="term" value="C:cytosol"/>
    <property type="evidence" value="ECO:0007669"/>
    <property type="project" value="TreeGrafter"/>
</dbReference>
<proteinExistence type="predicted"/>
<dbReference type="PANTHER" id="PTHR43434">
    <property type="entry name" value="PHOSPHOGLYCOLATE PHOSPHATASE"/>
    <property type="match status" value="1"/>
</dbReference>
<dbReference type="InterPro" id="IPR036412">
    <property type="entry name" value="HAD-like_sf"/>
</dbReference>
<dbReference type="AlphaFoldDB" id="A0A2S9X242"/>
<dbReference type="Gene3D" id="1.10.150.240">
    <property type="entry name" value="Putative phosphatase, domain 2"/>
    <property type="match status" value="1"/>
</dbReference>
<dbReference type="Gene3D" id="3.40.50.1000">
    <property type="entry name" value="HAD superfamily/HAD-like"/>
    <property type="match status" value="1"/>
</dbReference>
<dbReference type="SUPFAM" id="SSF56784">
    <property type="entry name" value="HAD-like"/>
    <property type="match status" value="1"/>
</dbReference>
<protein>
    <submittedName>
        <fullName evidence="1">HAD family hydrolase</fullName>
    </submittedName>
</protein>
<dbReference type="NCBIfam" id="TIGR01509">
    <property type="entry name" value="HAD-SF-IA-v3"/>
    <property type="match status" value="1"/>
</dbReference>
<reference evidence="1 2" key="1">
    <citation type="submission" date="2017-01" db="EMBL/GenBank/DDBJ databases">
        <title>New insights into the genetic diversity of Chromobacterium isolated from tropical freshwater lake.</title>
        <authorList>
            <person name="Santos A.B."/>
            <person name="Nascimento A.M."/>
            <person name="Da Silva P.C."/>
        </authorList>
    </citation>
    <scope>NUCLEOTIDE SEQUENCE [LARGE SCALE GENOMIC DNA]</scope>
    <source>
        <strain evidence="1 2">56AF</strain>
    </source>
</reference>
<dbReference type="SFLD" id="SFLDG01135">
    <property type="entry name" value="C1.5.6:_HAD__Beta-PGM__Phospha"/>
    <property type="match status" value="1"/>
</dbReference>
<dbReference type="SFLD" id="SFLDG01129">
    <property type="entry name" value="C1.5:_HAD__Beta-PGM__Phosphata"/>
    <property type="match status" value="1"/>
</dbReference>
<organism evidence="1 2">
    <name type="scientific">Chromobacterium amazonense</name>
    <dbReference type="NCBI Taxonomy" id="1382803"/>
    <lineage>
        <taxon>Bacteria</taxon>
        <taxon>Pseudomonadati</taxon>
        <taxon>Pseudomonadota</taxon>
        <taxon>Betaproteobacteria</taxon>
        <taxon>Neisseriales</taxon>
        <taxon>Chromobacteriaceae</taxon>
        <taxon>Chromobacterium</taxon>
    </lineage>
</organism>
<dbReference type="InterPro" id="IPR023214">
    <property type="entry name" value="HAD_sf"/>
</dbReference>
<gene>
    <name evidence="1" type="ORF">BUE93_13945</name>
</gene>
<dbReference type="Pfam" id="PF13419">
    <property type="entry name" value="HAD_2"/>
    <property type="match status" value="1"/>
</dbReference>
<dbReference type="NCBIfam" id="TIGR01549">
    <property type="entry name" value="HAD-SF-IA-v1"/>
    <property type="match status" value="1"/>
</dbReference>
<dbReference type="PANTHER" id="PTHR43434:SF24">
    <property type="entry name" value="HYDROLASE-RELATED"/>
    <property type="match status" value="1"/>
</dbReference>